<dbReference type="GO" id="GO:0004553">
    <property type="term" value="F:hydrolase activity, hydrolyzing O-glycosyl compounds"/>
    <property type="evidence" value="ECO:0007669"/>
    <property type="project" value="InterPro"/>
</dbReference>
<dbReference type="EMBL" id="BOON01000044">
    <property type="protein sequence ID" value="GII25014.1"/>
    <property type="molecule type" value="Genomic_DNA"/>
</dbReference>
<evidence type="ECO:0000256" key="1">
    <source>
        <dbReference type="SAM" id="MobiDB-lite"/>
    </source>
</evidence>
<feature type="region of interest" description="Disordered" evidence="1">
    <location>
        <begin position="173"/>
        <end position="202"/>
    </location>
</feature>
<dbReference type="InterPro" id="IPR008965">
    <property type="entry name" value="CBM2/CBM3_carb-bd_dom_sf"/>
</dbReference>
<sequence>MVLTLVGAAALVVAAGVAVRVVSESRPSEFTAEYTQTAVWDGGLIGGFIVSNPSERAASDWKISFSLPQEARLAGVWNAVLAEPNAGTRPDATAHPDATYVIKPTDQNKTVGARRSVTIGLTAVGGRPVVPRNCTINGKACKVQVTTAGLAAAPGTATDQFGAAVAPGLSTEPVAEGASDQAGTGDSGPRRPGGSGGGRGTLFTPYVNLTDSARPPLKAIADVSGSAALTLASALPPSGGGCDLRWGGAAEPGAYAKEIRDALNSGIALIASVGAGNGVDVARACGSADAIEAQVREVLDLGVRSVDITIAGGSLADSAANARLAQAVGKLKARYSGLTVSYTLPAASSGGATAPETLVKPLAAAKSAGTVLDRVNILPVDVAAPLDVLKPLLGTGTPRMVDSLLTAATGVHDQIMRIQGADSARAWRMLGIVPVIDAGDLAHNSSELVGSVNRLAGFARSRGLSLVGFLPLNTGQVCVGGLVGGLLAPVVPLLGCVDPASLSGFFAISDGFNRALR</sequence>
<protein>
    <recommendedName>
        <fullName evidence="2">CBM2 domain-containing protein</fullName>
    </recommendedName>
</protein>
<dbReference type="InterPro" id="IPR012291">
    <property type="entry name" value="CBM2_carb-bd_dom_sf"/>
</dbReference>
<feature type="compositionally biased region" description="Gly residues" evidence="1">
    <location>
        <begin position="191"/>
        <end position="200"/>
    </location>
</feature>
<evidence type="ECO:0000313" key="4">
    <source>
        <dbReference type="Proteomes" id="UP000599074"/>
    </source>
</evidence>
<evidence type="ECO:0000259" key="2">
    <source>
        <dbReference type="PROSITE" id="PS51173"/>
    </source>
</evidence>
<dbReference type="InterPro" id="IPR001919">
    <property type="entry name" value="CBD2"/>
</dbReference>
<dbReference type="Proteomes" id="UP000599074">
    <property type="component" value="Unassembled WGS sequence"/>
</dbReference>
<dbReference type="Gene3D" id="3.20.20.80">
    <property type="entry name" value="Glycosidases"/>
    <property type="match status" value="1"/>
</dbReference>
<dbReference type="RefSeq" id="WP_203935811.1">
    <property type="nucleotide sequence ID" value="NZ_BOON01000044.1"/>
</dbReference>
<proteinExistence type="predicted"/>
<dbReference type="GO" id="GO:0005975">
    <property type="term" value="P:carbohydrate metabolic process"/>
    <property type="evidence" value="ECO:0007669"/>
    <property type="project" value="InterPro"/>
</dbReference>
<feature type="domain" description="CBM2" evidence="2">
    <location>
        <begin position="23"/>
        <end position="144"/>
    </location>
</feature>
<dbReference type="SUPFAM" id="SSF49384">
    <property type="entry name" value="Carbohydrate-binding domain"/>
    <property type="match status" value="1"/>
</dbReference>
<dbReference type="Gene3D" id="2.60.40.290">
    <property type="match status" value="1"/>
</dbReference>
<keyword evidence="4" id="KW-1185">Reference proteome</keyword>
<accession>A0A8J3TEV3</accession>
<dbReference type="AlphaFoldDB" id="A0A8J3TEV3"/>
<name>A0A8J3TEV3_9ACTN</name>
<dbReference type="SMART" id="SM00637">
    <property type="entry name" value="CBD_II"/>
    <property type="match status" value="1"/>
</dbReference>
<dbReference type="PANTHER" id="PTHR42976:SF1">
    <property type="entry name" value="GH18 DOMAIN-CONTAINING PROTEIN-RELATED"/>
    <property type="match status" value="1"/>
</dbReference>
<organism evidence="3 4">
    <name type="scientific">Planosporangium mesophilum</name>
    <dbReference type="NCBI Taxonomy" id="689768"/>
    <lineage>
        <taxon>Bacteria</taxon>
        <taxon>Bacillati</taxon>
        <taxon>Actinomycetota</taxon>
        <taxon>Actinomycetes</taxon>
        <taxon>Micromonosporales</taxon>
        <taxon>Micromonosporaceae</taxon>
        <taxon>Planosporangium</taxon>
    </lineage>
</organism>
<dbReference type="Pfam" id="PF00553">
    <property type="entry name" value="CBM_2"/>
    <property type="match status" value="1"/>
</dbReference>
<dbReference type="PROSITE" id="PS51173">
    <property type="entry name" value="CBM2"/>
    <property type="match status" value="1"/>
</dbReference>
<dbReference type="PANTHER" id="PTHR42976">
    <property type="entry name" value="BIFUNCTIONAL CHITINASE/LYSOZYME-RELATED"/>
    <property type="match status" value="1"/>
</dbReference>
<dbReference type="GO" id="GO:0030247">
    <property type="term" value="F:polysaccharide binding"/>
    <property type="evidence" value="ECO:0007669"/>
    <property type="project" value="UniProtKB-UniRule"/>
</dbReference>
<dbReference type="InterPro" id="IPR052750">
    <property type="entry name" value="GH18_Chitinase"/>
</dbReference>
<gene>
    <name evidence="3" type="ORF">Pme01_46110</name>
</gene>
<evidence type="ECO:0000313" key="3">
    <source>
        <dbReference type="EMBL" id="GII25014.1"/>
    </source>
</evidence>
<comment type="caution">
    <text evidence="3">The sequence shown here is derived from an EMBL/GenBank/DDBJ whole genome shotgun (WGS) entry which is preliminary data.</text>
</comment>
<reference evidence="3" key="1">
    <citation type="submission" date="2021-01" db="EMBL/GenBank/DDBJ databases">
        <title>Whole genome shotgun sequence of Planosporangium mesophilum NBRC 109066.</title>
        <authorList>
            <person name="Komaki H."/>
            <person name="Tamura T."/>
        </authorList>
    </citation>
    <scope>NUCLEOTIDE SEQUENCE</scope>
    <source>
        <strain evidence="3">NBRC 109066</strain>
    </source>
</reference>